<gene>
    <name evidence="2" type="ORF">APUU_30017A</name>
</gene>
<protein>
    <submittedName>
        <fullName evidence="2">Uncharacterized protein</fullName>
    </submittedName>
</protein>
<dbReference type="AlphaFoldDB" id="A0A7R8AKM7"/>
<dbReference type="EMBL" id="AP024445">
    <property type="protein sequence ID" value="BCS21792.1"/>
    <property type="molecule type" value="Genomic_DNA"/>
</dbReference>
<reference evidence="2" key="1">
    <citation type="submission" date="2021-01" db="EMBL/GenBank/DDBJ databases">
        <authorList>
            <consortium name="Aspergillus puulaauensis MK2 genome sequencing consortium"/>
            <person name="Kazuki M."/>
            <person name="Futagami T."/>
        </authorList>
    </citation>
    <scope>NUCLEOTIDE SEQUENCE</scope>
    <source>
        <strain evidence="2">MK2</strain>
    </source>
</reference>
<dbReference type="KEGG" id="apuu:APUU_30017A"/>
<dbReference type="RefSeq" id="XP_041553986.1">
    <property type="nucleotide sequence ID" value="XM_041701064.1"/>
</dbReference>
<feature type="compositionally biased region" description="Polar residues" evidence="1">
    <location>
        <begin position="82"/>
        <end position="93"/>
    </location>
</feature>
<reference evidence="2" key="2">
    <citation type="submission" date="2021-02" db="EMBL/GenBank/DDBJ databases">
        <title>Aspergillus puulaauensis MK2 genome sequence.</title>
        <authorList>
            <person name="Futagami T."/>
            <person name="Mori K."/>
            <person name="Kadooka C."/>
            <person name="Tanaka T."/>
        </authorList>
    </citation>
    <scope>NUCLEOTIDE SEQUENCE</scope>
    <source>
        <strain evidence="2">MK2</strain>
    </source>
</reference>
<feature type="compositionally biased region" description="Basic and acidic residues" evidence="1">
    <location>
        <begin position="1"/>
        <end position="20"/>
    </location>
</feature>
<evidence type="ECO:0000256" key="1">
    <source>
        <dbReference type="SAM" id="MobiDB-lite"/>
    </source>
</evidence>
<proteinExistence type="predicted"/>
<dbReference type="Proteomes" id="UP000654913">
    <property type="component" value="Chromosome 3"/>
</dbReference>
<evidence type="ECO:0000313" key="2">
    <source>
        <dbReference type="EMBL" id="BCS21792.1"/>
    </source>
</evidence>
<dbReference type="GeneID" id="64971797"/>
<keyword evidence="3" id="KW-1185">Reference proteome</keyword>
<accession>A0A7R8AKM7</accession>
<name>A0A7R8AKM7_9EURO</name>
<evidence type="ECO:0000313" key="3">
    <source>
        <dbReference type="Proteomes" id="UP000654913"/>
    </source>
</evidence>
<sequence>MPDILRRASDAFHHRQRQDSTDSTAAPKSPDAAKLPEQEPLDQSPESAQPDPHGAATENAAHPKQHHRWGWGHRQANKPETKQQPSQQQTDNTDWVMGS</sequence>
<organism evidence="2 3">
    <name type="scientific">Aspergillus puulaauensis</name>
    <dbReference type="NCBI Taxonomy" id="1220207"/>
    <lineage>
        <taxon>Eukaryota</taxon>
        <taxon>Fungi</taxon>
        <taxon>Dikarya</taxon>
        <taxon>Ascomycota</taxon>
        <taxon>Pezizomycotina</taxon>
        <taxon>Eurotiomycetes</taxon>
        <taxon>Eurotiomycetidae</taxon>
        <taxon>Eurotiales</taxon>
        <taxon>Aspergillaceae</taxon>
        <taxon>Aspergillus</taxon>
    </lineage>
</organism>
<dbReference type="OrthoDB" id="4367922at2759"/>
<feature type="region of interest" description="Disordered" evidence="1">
    <location>
        <begin position="1"/>
        <end position="99"/>
    </location>
</feature>